<dbReference type="AlphaFoldDB" id="A0A9P4S3I2"/>
<evidence type="ECO:0000313" key="2">
    <source>
        <dbReference type="EMBL" id="KAF2835494.1"/>
    </source>
</evidence>
<dbReference type="Proteomes" id="UP000799429">
    <property type="component" value="Unassembled WGS sequence"/>
</dbReference>
<keyword evidence="3" id="KW-1185">Reference proteome</keyword>
<protein>
    <submittedName>
        <fullName evidence="2">Uncharacterized protein</fullName>
    </submittedName>
</protein>
<accession>A0A9P4S3I2</accession>
<evidence type="ECO:0000313" key="3">
    <source>
        <dbReference type="Proteomes" id="UP000799429"/>
    </source>
</evidence>
<dbReference type="OrthoDB" id="3882355at2759"/>
<organism evidence="2 3">
    <name type="scientific">Patellaria atrata CBS 101060</name>
    <dbReference type="NCBI Taxonomy" id="1346257"/>
    <lineage>
        <taxon>Eukaryota</taxon>
        <taxon>Fungi</taxon>
        <taxon>Dikarya</taxon>
        <taxon>Ascomycota</taxon>
        <taxon>Pezizomycotina</taxon>
        <taxon>Dothideomycetes</taxon>
        <taxon>Dothideomycetes incertae sedis</taxon>
        <taxon>Patellariales</taxon>
        <taxon>Patellariaceae</taxon>
        <taxon>Patellaria</taxon>
    </lineage>
</organism>
<sequence>MGTGTNIHLEEWLDEHVRSQSYSGPVIPPAFKDNSLELERVTGWSNRKDFIYGSDTKLPDVSPNGVTTRSVSRAYGASIRPTSQVISTDLLSSPKGFTNIQQSGAPATASKGKHSSRNMTQQNPRWQKIVDGIISDCAKPGFWQLKRLSLGLTNREMNYSVMCSILATSSIIYLDKELRANRIEIPANEGPRGRLLRIAAGYALSTVEYKPNASLTTQLQQFRELVFASLCVVLEQQTVPIAKINDIMRLCISASGTANLYRLRRGALWVNRVIAGLIKKGWGHHATELFFLCGRSVSQYGLLWESSSRSFPYFSARVEQSRESANALSDEPGWVPLCIPMIIKSLVGDVVS</sequence>
<reference evidence="2" key="1">
    <citation type="journal article" date="2020" name="Stud. Mycol.">
        <title>101 Dothideomycetes genomes: a test case for predicting lifestyles and emergence of pathogens.</title>
        <authorList>
            <person name="Haridas S."/>
            <person name="Albert R."/>
            <person name="Binder M."/>
            <person name="Bloem J."/>
            <person name="Labutti K."/>
            <person name="Salamov A."/>
            <person name="Andreopoulos B."/>
            <person name="Baker S."/>
            <person name="Barry K."/>
            <person name="Bills G."/>
            <person name="Bluhm B."/>
            <person name="Cannon C."/>
            <person name="Castanera R."/>
            <person name="Culley D."/>
            <person name="Daum C."/>
            <person name="Ezra D."/>
            <person name="Gonzalez J."/>
            <person name="Henrissat B."/>
            <person name="Kuo A."/>
            <person name="Liang C."/>
            <person name="Lipzen A."/>
            <person name="Lutzoni F."/>
            <person name="Magnuson J."/>
            <person name="Mondo S."/>
            <person name="Nolan M."/>
            <person name="Ohm R."/>
            <person name="Pangilinan J."/>
            <person name="Park H.-J."/>
            <person name="Ramirez L."/>
            <person name="Alfaro M."/>
            <person name="Sun H."/>
            <person name="Tritt A."/>
            <person name="Yoshinaga Y."/>
            <person name="Zwiers L.-H."/>
            <person name="Turgeon B."/>
            <person name="Goodwin S."/>
            <person name="Spatafora J."/>
            <person name="Crous P."/>
            <person name="Grigoriev I."/>
        </authorList>
    </citation>
    <scope>NUCLEOTIDE SEQUENCE</scope>
    <source>
        <strain evidence="2">CBS 101060</strain>
    </source>
</reference>
<name>A0A9P4S3I2_9PEZI</name>
<dbReference type="EMBL" id="MU006108">
    <property type="protein sequence ID" value="KAF2835494.1"/>
    <property type="molecule type" value="Genomic_DNA"/>
</dbReference>
<gene>
    <name evidence="2" type="ORF">M501DRAFT_1019771</name>
</gene>
<feature type="region of interest" description="Disordered" evidence="1">
    <location>
        <begin position="98"/>
        <end position="121"/>
    </location>
</feature>
<comment type="caution">
    <text evidence="2">The sequence shown here is derived from an EMBL/GenBank/DDBJ whole genome shotgun (WGS) entry which is preliminary data.</text>
</comment>
<proteinExistence type="predicted"/>
<evidence type="ECO:0000256" key="1">
    <source>
        <dbReference type="SAM" id="MobiDB-lite"/>
    </source>
</evidence>